<dbReference type="PROSITE" id="PS52045">
    <property type="entry name" value="NEPROSIN_PEP_CD"/>
    <property type="match status" value="1"/>
</dbReference>
<accession>A0A835FUM3</accession>
<proteinExistence type="predicted"/>
<dbReference type="EMBL" id="JACEFO010000302">
    <property type="protein sequence ID" value="KAF8775600.1"/>
    <property type="molecule type" value="Genomic_DNA"/>
</dbReference>
<dbReference type="Proteomes" id="UP000636709">
    <property type="component" value="Unassembled WGS sequence"/>
</dbReference>
<dbReference type="InterPro" id="IPR025521">
    <property type="entry name" value="Neprosin_propep"/>
</dbReference>
<sequence>MRPSYHPGGLYDDSNIAAHPITQIWHQKGKCPENTIPIRRTKEEDVLRASSIKRYGKKRPMSTPKLASIYEPDAGATNTHHQHAIASAYGEKYYGTRATVNLWQPTVERGNGFSLAQLWIGGGLGNDINTIEAGWQVYPALYHDSNTRLFIFWTRDAYQRTGCYNLNCQGFIQTNNRIAIGGSVSHVSRYGGPQSELSFLIWKDPKHGMWWLQVGIDVLGYWPSSIFSNLADSASDIHWGGEVASHNARQTSIQMGSGHFPQEGFSKASYIRNIQVIDSSNDLKLPNRLDLFAKRPNCYNVQGGASSSDWGTYIYYGGPGKSPNCP</sequence>
<evidence type="ECO:0000313" key="2">
    <source>
        <dbReference type="EMBL" id="KAF8775600.1"/>
    </source>
</evidence>
<reference evidence="2" key="1">
    <citation type="submission" date="2020-07" db="EMBL/GenBank/DDBJ databases">
        <title>Genome sequence and genetic diversity analysis of an under-domesticated orphan crop, white fonio (Digitaria exilis).</title>
        <authorList>
            <person name="Bennetzen J.L."/>
            <person name="Chen S."/>
            <person name="Ma X."/>
            <person name="Wang X."/>
            <person name="Yssel A.E.J."/>
            <person name="Chaluvadi S.R."/>
            <person name="Johnson M."/>
            <person name="Gangashetty P."/>
            <person name="Hamidou F."/>
            <person name="Sanogo M.D."/>
            <person name="Zwaenepoel A."/>
            <person name="Wallace J."/>
            <person name="Van De Peer Y."/>
            <person name="Van Deynze A."/>
        </authorList>
    </citation>
    <scope>NUCLEOTIDE SEQUENCE</scope>
    <source>
        <tissue evidence="2">Leaves</tissue>
    </source>
</reference>
<dbReference type="Pfam" id="PF14365">
    <property type="entry name" value="Neprosin_AP"/>
    <property type="match status" value="1"/>
</dbReference>
<evidence type="ECO:0000259" key="1">
    <source>
        <dbReference type="PROSITE" id="PS52045"/>
    </source>
</evidence>
<dbReference type="AlphaFoldDB" id="A0A835FUM3"/>
<evidence type="ECO:0000313" key="3">
    <source>
        <dbReference type="Proteomes" id="UP000636709"/>
    </source>
</evidence>
<dbReference type="PANTHER" id="PTHR31589:SF231">
    <property type="entry name" value="OS01G0973100 PROTEIN"/>
    <property type="match status" value="1"/>
</dbReference>
<name>A0A835FUM3_9POAL</name>
<dbReference type="InterPro" id="IPR004314">
    <property type="entry name" value="Neprosin"/>
</dbReference>
<dbReference type="Gene3D" id="3.90.1320.10">
    <property type="entry name" value="Outer-capsid protein sigma 3, large lobe"/>
    <property type="match status" value="1"/>
</dbReference>
<protein>
    <recommendedName>
        <fullName evidence="1">Neprosin PEP catalytic domain-containing protein</fullName>
    </recommendedName>
</protein>
<keyword evidence="3" id="KW-1185">Reference proteome</keyword>
<dbReference type="Pfam" id="PF03080">
    <property type="entry name" value="Neprosin"/>
    <property type="match status" value="1"/>
</dbReference>
<feature type="domain" description="Neprosin PEP catalytic" evidence="1">
    <location>
        <begin position="75"/>
        <end position="326"/>
    </location>
</feature>
<dbReference type="PANTHER" id="PTHR31589">
    <property type="entry name" value="PROTEIN, PUTATIVE (DUF239)-RELATED-RELATED"/>
    <property type="match status" value="1"/>
</dbReference>
<organism evidence="2 3">
    <name type="scientific">Digitaria exilis</name>
    <dbReference type="NCBI Taxonomy" id="1010633"/>
    <lineage>
        <taxon>Eukaryota</taxon>
        <taxon>Viridiplantae</taxon>
        <taxon>Streptophyta</taxon>
        <taxon>Embryophyta</taxon>
        <taxon>Tracheophyta</taxon>
        <taxon>Spermatophyta</taxon>
        <taxon>Magnoliopsida</taxon>
        <taxon>Liliopsida</taxon>
        <taxon>Poales</taxon>
        <taxon>Poaceae</taxon>
        <taxon>PACMAD clade</taxon>
        <taxon>Panicoideae</taxon>
        <taxon>Panicodae</taxon>
        <taxon>Paniceae</taxon>
        <taxon>Anthephorinae</taxon>
        <taxon>Digitaria</taxon>
    </lineage>
</organism>
<dbReference type="InterPro" id="IPR053168">
    <property type="entry name" value="Glutamic_endopeptidase"/>
</dbReference>
<gene>
    <name evidence="2" type="ORF">HU200_004376</name>
</gene>
<comment type="caution">
    <text evidence="2">The sequence shown here is derived from an EMBL/GenBank/DDBJ whole genome shotgun (WGS) entry which is preliminary data.</text>
</comment>
<dbReference type="OrthoDB" id="635613at2759"/>